<evidence type="ECO:0000256" key="6">
    <source>
        <dbReference type="SAM" id="SignalP"/>
    </source>
</evidence>
<dbReference type="CDD" id="cd23399">
    <property type="entry name" value="beta-trefoil_ABD_ABFB"/>
    <property type="match status" value="1"/>
</dbReference>
<evidence type="ECO:0000313" key="8">
    <source>
        <dbReference type="EMBL" id="MBB4944602.1"/>
    </source>
</evidence>
<protein>
    <recommendedName>
        <fullName evidence="7">Alpha-L-arabinofuranosidase B arabinose-binding domain-containing protein</fullName>
    </recommendedName>
</protein>
<dbReference type="InterPro" id="IPR006710">
    <property type="entry name" value="Glyco_hydro_43"/>
</dbReference>
<dbReference type="SUPFAM" id="SSF75005">
    <property type="entry name" value="Arabinanase/levansucrase/invertase"/>
    <property type="match status" value="1"/>
</dbReference>
<dbReference type="GO" id="GO:0046373">
    <property type="term" value="P:L-arabinose metabolic process"/>
    <property type="evidence" value="ECO:0007669"/>
    <property type="project" value="InterPro"/>
</dbReference>
<gene>
    <name evidence="8" type="ORF">F4556_000137</name>
</gene>
<name>A0A7W7S6W6_9ACTN</name>
<comment type="caution">
    <text evidence="8">The sequence shown here is derived from an EMBL/GenBank/DDBJ whole genome shotgun (WGS) entry which is preliminary data.</text>
</comment>
<keyword evidence="3 5" id="KW-0378">Hydrolase</keyword>
<evidence type="ECO:0000256" key="4">
    <source>
        <dbReference type="ARBA" id="ARBA00023295"/>
    </source>
</evidence>
<dbReference type="Proteomes" id="UP000573327">
    <property type="component" value="Unassembled WGS sequence"/>
</dbReference>
<dbReference type="InterPro" id="IPR023296">
    <property type="entry name" value="Glyco_hydro_beta-prop_sf"/>
</dbReference>
<sequence length="448" mass="48258">MSGTLRRLAAALAAALAFAAVPVTGASAAAPPAGSATRYTMTAFTNTSESNMYVYDSPDATGYRLVKSSAYTPPSGLIRDPSIIRHTDGKYYITYTTNWTGDTIGFASSTDRVNWTFLGNHTIPLAGLQRTWAPEWHVDTDGSVNVIVSLSTSASGADFQPYRMTATNSALTAWSSPTALAGITGNHIDTFVVKIGSTYHAITKNETTKYLEHATASSLGGPYTITGTGNWSGWGNWVEGPALVQLDNGGWRIYYDGYSAHKYYYSDSYDGLATWTTPTELPGLTGFARHFTVLKETVAGGATLPVNTTRSLQSVNYPGRYVSSRGGLGYLDPVTTASSATVKQDATVTVVPGLADANCYSLRAADGRYLRHWDFKLRLDSNDGSAAFRGDATYCARPGSAAGSVSLESYNYPGRYLRHYAYELRADLYQDSDTFRADSSFQVVSPWA</sequence>
<dbReference type="InterPro" id="IPR050727">
    <property type="entry name" value="GH43_arabinanases"/>
</dbReference>
<proteinExistence type="inferred from homology"/>
<dbReference type="GO" id="GO:0046556">
    <property type="term" value="F:alpha-L-arabinofuranosidase activity"/>
    <property type="evidence" value="ECO:0007669"/>
    <property type="project" value="InterPro"/>
</dbReference>
<dbReference type="AlphaFoldDB" id="A0A7W7S6W6"/>
<evidence type="ECO:0000256" key="3">
    <source>
        <dbReference type="ARBA" id="ARBA00022801"/>
    </source>
</evidence>
<keyword evidence="4 5" id="KW-0326">Glycosidase</keyword>
<evidence type="ECO:0000256" key="5">
    <source>
        <dbReference type="RuleBase" id="RU361187"/>
    </source>
</evidence>
<reference evidence="8 9" key="1">
    <citation type="submission" date="2020-08" db="EMBL/GenBank/DDBJ databases">
        <title>Sequencing the genomes of 1000 actinobacteria strains.</title>
        <authorList>
            <person name="Klenk H.-P."/>
        </authorList>
    </citation>
    <scope>NUCLEOTIDE SEQUENCE [LARGE SCALE GENOMIC DNA]</scope>
    <source>
        <strain evidence="8 9">DSM 44786</strain>
    </source>
</reference>
<feature type="chain" id="PRO_5038997959" description="Alpha-L-arabinofuranosidase B arabinose-binding domain-containing protein" evidence="6">
    <location>
        <begin position="20"/>
        <end position="448"/>
    </location>
</feature>
<comment type="pathway">
    <text evidence="1">Glycan metabolism; L-arabinan degradation.</text>
</comment>
<keyword evidence="6" id="KW-0732">Signal</keyword>
<dbReference type="Gene3D" id="2.80.10.50">
    <property type="match status" value="1"/>
</dbReference>
<organism evidence="8 9">
    <name type="scientific">Kitasatospora gansuensis</name>
    <dbReference type="NCBI Taxonomy" id="258050"/>
    <lineage>
        <taxon>Bacteria</taxon>
        <taxon>Bacillati</taxon>
        <taxon>Actinomycetota</taxon>
        <taxon>Actinomycetes</taxon>
        <taxon>Kitasatosporales</taxon>
        <taxon>Streptomycetaceae</taxon>
        <taxon>Kitasatospora</taxon>
    </lineage>
</organism>
<evidence type="ECO:0000259" key="7">
    <source>
        <dbReference type="Pfam" id="PF05270"/>
    </source>
</evidence>
<comment type="similarity">
    <text evidence="2 5">Belongs to the glycosyl hydrolase 43 family.</text>
</comment>
<dbReference type="InterPro" id="IPR007934">
    <property type="entry name" value="AbfB_ABD"/>
</dbReference>
<dbReference type="InterPro" id="IPR036195">
    <property type="entry name" value="AbfB_ABD_sf"/>
</dbReference>
<dbReference type="RefSeq" id="WP_376775637.1">
    <property type="nucleotide sequence ID" value="NZ_JACHJR010000001.1"/>
</dbReference>
<dbReference type="PANTHER" id="PTHR43301:SF3">
    <property type="entry name" value="ARABINAN ENDO-1,5-ALPHA-L-ARABINOSIDASE A-RELATED"/>
    <property type="match status" value="1"/>
</dbReference>
<feature type="domain" description="Alpha-L-arabinofuranosidase B arabinose-binding" evidence="7">
    <location>
        <begin position="311"/>
        <end position="443"/>
    </location>
</feature>
<accession>A0A7W7S6W6</accession>
<dbReference type="EMBL" id="JACHJR010000001">
    <property type="protein sequence ID" value="MBB4944602.1"/>
    <property type="molecule type" value="Genomic_DNA"/>
</dbReference>
<dbReference type="Pfam" id="PF05270">
    <property type="entry name" value="AbfB"/>
    <property type="match status" value="1"/>
</dbReference>
<feature type="signal peptide" evidence="6">
    <location>
        <begin position="1"/>
        <end position="19"/>
    </location>
</feature>
<dbReference type="SUPFAM" id="SSF110221">
    <property type="entry name" value="AbfB domain"/>
    <property type="match status" value="1"/>
</dbReference>
<evidence type="ECO:0000256" key="1">
    <source>
        <dbReference type="ARBA" id="ARBA00004834"/>
    </source>
</evidence>
<evidence type="ECO:0000256" key="2">
    <source>
        <dbReference type="ARBA" id="ARBA00009865"/>
    </source>
</evidence>
<dbReference type="PANTHER" id="PTHR43301">
    <property type="entry name" value="ARABINAN ENDO-1,5-ALPHA-L-ARABINOSIDASE"/>
    <property type="match status" value="1"/>
</dbReference>
<dbReference type="Pfam" id="PF04616">
    <property type="entry name" value="Glyco_hydro_43"/>
    <property type="match status" value="1"/>
</dbReference>
<dbReference type="CDD" id="cd08983">
    <property type="entry name" value="GH43_Bt3655-like"/>
    <property type="match status" value="1"/>
</dbReference>
<evidence type="ECO:0000313" key="9">
    <source>
        <dbReference type="Proteomes" id="UP000573327"/>
    </source>
</evidence>
<keyword evidence="9" id="KW-1185">Reference proteome</keyword>
<dbReference type="Gene3D" id="2.115.10.20">
    <property type="entry name" value="Glycosyl hydrolase domain, family 43"/>
    <property type="match status" value="1"/>
</dbReference>